<dbReference type="SUPFAM" id="SSF81342">
    <property type="entry name" value="Transmembrane di-heme cytochromes"/>
    <property type="match status" value="1"/>
</dbReference>
<evidence type="ECO:0000313" key="15">
    <source>
        <dbReference type="EMBL" id="PQJ62078.1"/>
    </source>
</evidence>
<evidence type="ECO:0000256" key="12">
    <source>
        <dbReference type="ARBA" id="ARBA00037975"/>
    </source>
</evidence>
<keyword evidence="7" id="KW-0479">Metal-binding</keyword>
<comment type="caution">
    <text evidence="15">The sequence shown here is derived from an EMBL/GenBank/DDBJ whole genome shotgun (WGS) entry which is preliminary data.</text>
</comment>
<keyword evidence="10" id="KW-0408">Iron</keyword>
<evidence type="ECO:0000256" key="1">
    <source>
        <dbReference type="ARBA" id="ARBA00001970"/>
    </source>
</evidence>
<comment type="cofactor">
    <cofactor evidence="1">
        <name>heme b</name>
        <dbReference type="ChEBI" id="CHEBI:60344"/>
    </cofactor>
</comment>
<evidence type="ECO:0000256" key="5">
    <source>
        <dbReference type="ARBA" id="ARBA00022617"/>
    </source>
</evidence>
<dbReference type="GO" id="GO:0022904">
    <property type="term" value="P:respiratory electron transport chain"/>
    <property type="evidence" value="ECO:0007669"/>
    <property type="project" value="InterPro"/>
</dbReference>
<dbReference type="Pfam" id="PF01292">
    <property type="entry name" value="Ni_hydr_CYTB"/>
    <property type="match status" value="1"/>
</dbReference>
<dbReference type="Gene3D" id="1.20.950.20">
    <property type="entry name" value="Transmembrane di-heme cytochromes, Chain C"/>
    <property type="match status" value="2"/>
</dbReference>
<feature type="transmembrane region" description="Helical" evidence="13">
    <location>
        <begin position="143"/>
        <end position="163"/>
    </location>
</feature>
<dbReference type="GO" id="GO:0046872">
    <property type="term" value="F:metal ion binding"/>
    <property type="evidence" value="ECO:0007669"/>
    <property type="project" value="UniProtKB-KW"/>
</dbReference>
<evidence type="ECO:0000256" key="9">
    <source>
        <dbReference type="ARBA" id="ARBA00022989"/>
    </source>
</evidence>
<evidence type="ECO:0000256" key="10">
    <source>
        <dbReference type="ARBA" id="ARBA00023004"/>
    </source>
</evidence>
<gene>
    <name evidence="15" type="ORF">BTO08_17670</name>
</gene>
<keyword evidence="4" id="KW-1003">Cell membrane</keyword>
<evidence type="ECO:0000256" key="11">
    <source>
        <dbReference type="ARBA" id="ARBA00023136"/>
    </source>
</evidence>
<name>A0A2S7VJ18_PHOAN</name>
<feature type="domain" description="Cytochrome b561 bacterial/Ni-hydrogenase" evidence="14">
    <location>
        <begin position="9"/>
        <end position="179"/>
    </location>
</feature>
<dbReference type="OrthoDB" id="9793784at2"/>
<keyword evidence="6 13" id="KW-0812">Transmembrane</keyword>
<dbReference type="PANTHER" id="PTHR30529">
    <property type="entry name" value="CYTOCHROME B561"/>
    <property type="match status" value="1"/>
</dbReference>
<keyword evidence="11 13" id="KW-0472">Membrane</keyword>
<dbReference type="EMBL" id="MSCJ01000003">
    <property type="protein sequence ID" value="PQJ62078.1"/>
    <property type="molecule type" value="Genomic_DNA"/>
</dbReference>
<reference evidence="15 16" key="1">
    <citation type="submission" date="2016-12" db="EMBL/GenBank/DDBJ databases">
        <title>Diversity of luminous bacteria.</title>
        <authorList>
            <person name="Yoshizawa S."/>
            <person name="Kogure K."/>
        </authorList>
    </citation>
    <scope>NUCLEOTIDE SEQUENCE [LARGE SCALE GENOMIC DNA]</scope>
    <source>
        <strain evidence="15 16">LC1-200</strain>
    </source>
</reference>
<evidence type="ECO:0000256" key="7">
    <source>
        <dbReference type="ARBA" id="ARBA00022723"/>
    </source>
</evidence>
<organism evidence="15 16">
    <name type="scientific">Photobacterium angustum</name>
    <dbReference type="NCBI Taxonomy" id="661"/>
    <lineage>
        <taxon>Bacteria</taxon>
        <taxon>Pseudomonadati</taxon>
        <taxon>Pseudomonadota</taxon>
        <taxon>Gammaproteobacteria</taxon>
        <taxon>Vibrionales</taxon>
        <taxon>Vibrionaceae</taxon>
        <taxon>Photobacterium</taxon>
    </lineage>
</organism>
<evidence type="ECO:0000256" key="2">
    <source>
        <dbReference type="ARBA" id="ARBA00004651"/>
    </source>
</evidence>
<feature type="transmembrane region" description="Helical" evidence="13">
    <location>
        <begin position="12"/>
        <end position="34"/>
    </location>
</feature>
<keyword evidence="8" id="KW-0249">Electron transport</keyword>
<dbReference type="RefSeq" id="WP_105061910.1">
    <property type="nucleotide sequence ID" value="NZ_MSCJ01000003.1"/>
</dbReference>
<evidence type="ECO:0000256" key="13">
    <source>
        <dbReference type="SAM" id="Phobius"/>
    </source>
</evidence>
<sequence>MKKIPNKNWNPMIILLHWLVALVVVGLFALGWWMVDLNYYHAWYKTAPDTHKSIGLILFFVLIVRLLIRTFTAAPAPLSSHAKWEQWLAQKTHWILYLLLFVVMFSGYLISTADGRAISIFGVFDIPATLTSIQNQEDIAGTIHWYGACVLIGFAVLHAVGALKHHFVDKDNTLKRMLGKA</sequence>
<evidence type="ECO:0000259" key="14">
    <source>
        <dbReference type="Pfam" id="PF01292"/>
    </source>
</evidence>
<proteinExistence type="inferred from homology"/>
<dbReference type="GO" id="GO:0005886">
    <property type="term" value="C:plasma membrane"/>
    <property type="evidence" value="ECO:0007669"/>
    <property type="project" value="UniProtKB-SubCell"/>
</dbReference>
<keyword evidence="9 13" id="KW-1133">Transmembrane helix</keyword>
<evidence type="ECO:0000256" key="3">
    <source>
        <dbReference type="ARBA" id="ARBA00022448"/>
    </source>
</evidence>
<feature type="transmembrane region" description="Helical" evidence="13">
    <location>
        <begin position="94"/>
        <end position="111"/>
    </location>
</feature>
<evidence type="ECO:0000313" key="16">
    <source>
        <dbReference type="Proteomes" id="UP000238730"/>
    </source>
</evidence>
<dbReference type="AlphaFoldDB" id="A0A2S7VJ18"/>
<comment type="subcellular location">
    <subcellularLocation>
        <location evidence="2">Cell membrane</location>
        <topology evidence="2">Multi-pass membrane protein</topology>
    </subcellularLocation>
</comment>
<keyword evidence="3" id="KW-0813">Transport</keyword>
<dbReference type="InterPro" id="IPR052168">
    <property type="entry name" value="Cytochrome_b561_oxidase"/>
</dbReference>
<keyword evidence="5" id="KW-0349">Heme</keyword>
<dbReference type="InterPro" id="IPR016174">
    <property type="entry name" value="Di-haem_cyt_TM"/>
</dbReference>
<feature type="transmembrane region" description="Helical" evidence="13">
    <location>
        <begin position="54"/>
        <end position="74"/>
    </location>
</feature>
<comment type="similarity">
    <text evidence="12">Belongs to the cytochrome b561 family.</text>
</comment>
<accession>A0A2S7VJ18</accession>
<dbReference type="GO" id="GO:0009055">
    <property type="term" value="F:electron transfer activity"/>
    <property type="evidence" value="ECO:0007669"/>
    <property type="project" value="InterPro"/>
</dbReference>
<dbReference type="GO" id="GO:0020037">
    <property type="term" value="F:heme binding"/>
    <property type="evidence" value="ECO:0007669"/>
    <property type="project" value="TreeGrafter"/>
</dbReference>
<protein>
    <submittedName>
        <fullName evidence="15">Cytochrome b</fullName>
    </submittedName>
</protein>
<evidence type="ECO:0000256" key="8">
    <source>
        <dbReference type="ARBA" id="ARBA00022982"/>
    </source>
</evidence>
<dbReference type="PANTHER" id="PTHR30529:SF1">
    <property type="entry name" value="CYTOCHROME B561 HOMOLOG 2"/>
    <property type="match status" value="1"/>
</dbReference>
<evidence type="ECO:0000256" key="6">
    <source>
        <dbReference type="ARBA" id="ARBA00022692"/>
    </source>
</evidence>
<dbReference type="InterPro" id="IPR011577">
    <property type="entry name" value="Cyt_b561_bac/Ni-Hgenase"/>
</dbReference>
<evidence type="ECO:0000256" key="4">
    <source>
        <dbReference type="ARBA" id="ARBA00022475"/>
    </source>
</evidence>
<dbReference type="Proteomes" id="UP000238730">
    <property type="component" value="Unassembled WGS sequence"/>
</dbReference>